<comment type="caution">
    <text evidence="12">Lacks conserved residue(s) required for the propagation of feature annotation.</text>
</comment>
<dbReference type="GO" id="GO:0035999">
    <property type="term" value="P:tetrahydrofolate interconversion"/>
    <property type="evidence" value="ECO:0007669"/>
    <property type="project" value="UniProtKB-UniRule"/>
</dbReference>
<proteinExistence type="inferred from homology"/>
<dbReference type="RefSeq" id="WP_286137001.1">
    <property type="nucleotide sequence ID" value="NZ_BRPL01000004.1"/>
</dbReference>
<dbReference type="Gene3D" id="3.40.50.10860">
    <property type="entry name" value="Leucine Dehydrogenase, chain A, domain 1"/>
    <property type="match status" value="1"/>
</dbReference>
<evidence type="ECO:0000256" key="6">
    <source>
        <dbReference type="ARBA" id="ARBA00022801"/>
    </source>
</evidence>
<dbReference type="Gene3D" id="3.40.50.720">
    <property type="entry name" value="NAD(P)-binding Rossmann-like Domain"/>
    <property type="match status" value="1"/>
</dbReference>
<feature type="domain" description="Tetrahydrofolate dehydrogenase/cyclohydrolase catalytic" evidence="13">
    <location>
        <begin position="10"/>
        <end position="124"/>
    </location>
</feature>
<comment type="pathway">
    <text evidence="1 12">One-carbon metabolism; tetrahydrofolate interconversion.</text>
</comment>
<accession>A0A9W6B322</accession>
<evidence type="ECO:0000313" key="16">
    <source>
        <dbReference type="Proteomes" id="UP001144204"/>
    </source>
</evidence>
<dbReference type="GO" id="GO:0004477">
    <property type="term" value="F:methenyltetrahydrofolate cyclohydrolase activity"/>
    <property type="evidence" value="ECO:0007669"/>
    <property type="project" value="UniProtKB-UniRule"/>
</dbReference>
<dbReference type="GO" id="GO:0009086">
    <property type="term" value="P:methionine biosynthetic process"/>
    <property type="evidence" value="ECO:0007669"/>
    <property type="project" value="UniProtKB-KW"/>
</dbReference>
<evidence type="ECO:0000256" key="11">
    <source>
        <dbReference type="ARBA" id="ARBA00023268"/>
    </source>
</evidence>
<evidence type="ECO:0000256" key="8">
    <source>
        <dbReference type="ARBA" id="ARBA00023002"/>
    </source>
</evidence>
<dbReference type="CDD" id="cd01080">
    <property type="entry name" value="NAD_bind_m-THF_DH_Cyclohyd"/>
    <property type="match status" value="1"/>
</dbReference>
<evidence type="ECO:0000313" key="15">
    <source>
        <dbReference type="EMBL" id="GLB47461.1"/>
    </source>
</evidence>
<dbReference type="PRINTS" id="PR00085">
    <property type="entry name" value="THFDHDRGNASE"/>
</dbReference>
<dbReference type="InterPro" id="IPR020631">
    <property type="entry name" value="THF_DH/CycHdrlase_NAD-bd_dom"/>
</dbReference>
<name>A0A9W6B322_9LACO</name>
<dbReference type="AlphaFoldDB" id="A0A9W6B322"/>
<feature type="binding site" evidence="12">
    <location>
        <begin position="171"/>
        <end position="173"/>
    </location>
    <ligand>
        <name>NADP(+)</name>
        <dbReference type="ChEBI" id="CHEBI:58349"/>
    </ligand>
</feature>
<dbReference type="InterPro" id="IPR046346">
    <property type="entry name" value="Aminoacid_DH-like_N_sf"/>
</dbReference>
<keyword evidence="3 12" id="KW-0554">One-carbon metabolism</keyword>
<protein>
    <recommendedName>
        <fullName evidence="12">Bifunctional protein FolD</fullName>
    </recommendedName>
    <domain>
        <recommendedName>
            <fullName evidence="12">Methylenetetrahydrofolate dehydrogenase</fullName>
            <ecNumber evidence="12">1.5.1.5</ecNumber>
        </recommendedName>
    </domain>
    <domain>
        <recommendedName>
            <fullName evidence="12">Methenyltetrahydrofolate cyclohydrolase</fullName>
            <ecNumber evidence="12">3.5.4.9</ecNumber>
        </recommendedName>
    </domain>
</protein>
<sequence>MDNMMTAKIIDGRKLSKEINHATAKRVQQLNQNHIFPKLVVVLVGEDPGSQLYVRMKNRKAKKLGIQSDVKHLPDDTSEDTVLKLIDRYNQDNSIDGILVQSPLPEQINEDHVISRIDPEKDADGASPFNVGRLAINDEGSYPIACTARGIMTMFKQYQISLKGKNALVIGRSKIVGRPMVNLLMNENAQVTNINKFANDTSAYTRKADIIISATGKCHLLNKNNVKPGAIIIDVGQNRDENDKLVGDADFDDLSSIASYITPVPGGVGPMTIATLMEQTVEDAVRRHK</sequence>
<gene>
    <name evidence="15" type="primary">folD_2</name>
    <name evidence="12" type="synonym">folD</name>
    <name evidence="15" type="ORF">WR164_14400</name>
</gene>
<keyword evidence="4 12" id="KW-0028">Amino-acid biosynthesis</keyword>
<evidence type="ECO:0000256" key="7">
    <source>
        <dbReference type="ARBA" id="ARBA00022857"/>
    </source>
</evidence>
<dbReference type="GO" id="GO:0006164">
    <property type="term" value="P:purine nucleotide biosynthetic process"/>
    <property type="evidence" value="ECO:0007669"/>
    <property type="project" value="UniProtKB-KW"/>
</dbReference>
<keyword evidence="6 12" id="KW-0378">Hydrolase</keyword>
<evidence type="ECO:0000256" key="3">
    <source>
        <dbReference type="ARBA" id="ARBA00022563"/>
    </source>
</evidence>
<keyword evidence="5 12" id="KW-0658">Purine biosynthesis</keyword>
<feature type="domain" description="Tetrahydrofolate dehydrogenase/cyclohydrolase NAD(P)-binding" evidence="14">
    <location>
        <begin position="145"/>
        <end position="286"/>
    </location>
</feature>
<dbReference type="GO" id="GO:0000105">
    <property type="term" value="P:L-histidine biosynthetic process"/>
    <property type="evidence" value="ECO:0007669"/>
    <property type="project" value="UniProtKB-KW"/>
</dbReference>
<comment type="function">
    <text evidence="12">Catalyzes the oxidation of 5,10-methylenetetrahydrofolate to 5,10-methenyltetrahydrofolate and then the hydrolysis of 5,10-methenyltetrahydrofolate to 10-formyltetrahydrofolate.</text>
</comment>
<reference evidence="15" key="1">
    <citation type="submission" date="2022-07" db="EMBL/GenBank/DDBJ databases">
        <authorList>
            <person name="Kouya T."/>
            <person name="Ishiyama Y."/>
        </authorList>
    </citation>
    <scope>NUCLEOTIDE SEQUENCE</scope>
    <source>
        <strain evidence="15">WR16-4</strain>
    </source>
</reference>
<dbReference type="Pfam" id="PF02882">
    <property type="entry name" value="THF_DHG_CYH_C"/>
    <property type="match status" value="1"/>
</dbReference>
<dbReference type="PANTHER" id="PTHR48099">
    <property type="entry name" value="C-1-TETRAHYDROFOLATE SYNTHASE, CYTOPLASMIC-RELATED"/>
    <property type="match status" value="1"/>
</dbReference>
<dbReference type="Pfam" id="PF00763">
    <property type="entry name" value="THF_DHG_CYH"/>
    <property type="match status" value="1"/>
</dbReference>
<comment type="caution">
    <text evidence="15">The sequence shown here is derived from an EMBL/GenBank/DDBJ whole genome shotgun (WGS) entry which is preliminary data.</text>
</comment>
<dbReference type="GO" id="GO:0005829">
    <property type="term" value="C:cytosol"/>
    <property type="evidence" value="ECO:0007669"/>
    <property type="project" value="TreeGrafter"/>
</dbReference>
<evidence type="ECO:0000259" key="13">
    <source>
        <dbReference type="Pfam" id="PF00763"/>
    </source>
</evidence>
<dbReference type="Proteomes" id="UP001144204">
    <property type="component" value="Unassembled WGS sequence"/>
</dbReference>
<comment type="subunit">
    <text evidence="2 12">Homodimer.</text>
</comment>
<comment type="similarity">
    <text evidence="12">Belongs to the tetrahydrofolate dehydrogenase/cyclohydrolase family.</text>
</comment>
<keyword evidence="10 12" id="KW-0486">Methionine biosynthesis</keyword>
<keyword evidence="7 12" id="KW-0521">NADP</keyword>
<evidence type="ECO:0000256" key="4">
    <source>
        <dbReference type="ARBA" id="ARBA00022605"/>
    </source>
</evidence>
<evidence type="ECO:0000259" key="14">
    <source>
        <dbReference type="Pfam" id="PF02882"/>
    </source>
</evidence>
<dbReference type="SUPFAM" id="SSF53223">
    <property type="entry name" value="Aminoacid dehydrogenase-like, N-terminal domain"/>
    <property type="match status" value="1"/>
</dbReference>
<reference evidence="15" key="2">
    <citation type="journal article" date="2023" name="PLoS ONE">
        <title>Philodulcilactobacillus myokoensis gen. nov., sp. nov., a fructophilic, acidophilic, and agar-phobic lactic acid bacterium isolated from fermented vegetable extracts.</title>
        <authorList>
            <person name="Kouya T."/>
            <person name="Ishiyama Y."/>
            <person name="Ohashi S."/>
            <person name="Kumakubo R."/>
            <person name="Yamazaki T."/>
            <person name="Otaki T."/>
        </authorList>
    </citation>
    <scope>NUCLEOTIDE SEQUENCE</scope>
    <source>
        <strain evidence="15">WR16-4</strain>
    </source>
</reference>
<dbReference type="FunFam" id="3.40.50.10860:FF:000005">
    <property type="entry name" value="C-1-tetrahydrofolate synthase, cytoplasmic, putative"/>
    <property type="match status" value="1"/>
</dbReference>
<dbReference type="PROSITE" id="PS00767">
    <property type="entry name" value="THF_DHG_CYH_2"/>
    <property type="match status" value="1"/>
</dbReference>
<dbReference type="InterPro" id="IPR020867">
    <property type="entry name" value="THF_DH/CycHdrlase_CS"/>
</dbReference>
<dbReference type="PANTHER" id="PTHR48099:SF5">
    <property type="entry name" value="C-1-TETRAHYDROFOLATE SYNTHASE, CYTOPLASMIC"/>
    <property type="match status" value="1"/>
</dbReference>
<evidence type="ECO:0000256" key="5">
    <source>
        <dbReference type="ARBA" id="ARBA00022755"/>
    </source>
</evidence>
<keyword evidence="8 12" id="KW-0560">Oxidoreductase</keyword>
<dbReference type="InterPro" id="IPR036291">
    <property type="entry name" value="NAD(P)-bd_dom_sf"/>
</dbReference>
<comment type="catalytic activity">
    <reaction evidence="12">
        <text>(6R)-5,10-methenyltetrahydrofolate + H2O = (6R)-10-formyltetrahydrofolate + H(+)</text>
        <dbReference type="Rhea" id="RHEA:23700"/>
        <dbReference type="ChEBI" id="CHEBI:15377"/>
        <dbReference type="ChEBI" id="CHEBI:15378"/>
        <dbReference type="ChEBI" id="CHEBI:57455"/>
        <dbReference type="ChEBI" id="CHEBI:195366"/>
        <dbReference type="EC" id="3.5.4.9"/>
    </reaction>
</comment>
<evidence type="ECO:0000256" key="1">
    <source>
        <dbReference type="ARBA" id="ARBA00004777"/>
    </source>
</evidence>
<dbReference type="InterPro" id="IPR020630">
    <property type="entry name" value="THF_DH/CycHdrlase_cat_dom"/>
</dbReference>
<organism evidence="15 16">
    <name type="scientific">Philodulcilactobacillus myokoensis</name>
    <dbReference type="NCBI Taxonomy" id="2929573"/>
    <lineage>
        <taxon>Bacteria</taxon>
        <taxon>Bacillati</taxon>
        <taxon>Bacillota</taxon>
        <taxon>Bacilli</taxon>
        <taxon>Lactobacillales</taxon>
        <taxon>Lactobacillaceae</taxon>
        <taxon>Philodulcilactobacillus</taxon>
    </lineage>
</organism>
<keyword evidence="16" id="KW-1185">Reference proteome</keyword>
<dbReference type="GO" id="GO:0004488">
    <property type="term" value="F:methylenetetrahydrofolate dehydrogenase (NADP+) activity"/>
    <property type="evidence" value="ECO:0007669"/>
    <property type="project" value="UniProtKB-UniRule"/>
</dbReference>
<dbReference type="EC" id="3.5.4.9" evidence="12"/>
<keyword evidence="11 12" id="KW-0511">Multifunctional enzyme</keyword>
<dbReference type="EC" id="1.5.1.5" evidence="12"/>
<dbReference type="EMBL" id="BRPL01000004">
    <property type="protein sequence ID" value="GLB47461.1"/>
    <property type="molecule type" value="Genomic_DNA"/>
</dbReference>
<evidence type="ECO:0000256" key="2">
    <source>
        <dbReference type="ARBA" id="ARBA00011738"/>
    </source>
</evidence>
<evidence type="ECO:0000256" key="9">
    <source>
        <dbReference type="ARBA" id="ARBA00023102"/>
    </source>
</evidence>
<keyword evidence="9 12" id="KW-0368">Histidine biosynthesis</keyword>
<dbReference type="HAMAP" id="MF_01576">
    <property type="entry name" value="THF_DHG_CYH"/>
    <property type="match status" value="1"/>
</dbReference>
<comment type="catalytic activity">
    <reaction evidence="12">
        <text>(6R)-5,10-methylene-5,6,7,8-tetrahydrofolate + NADP(+) = (6R)-5,10-methenyltetrahydrofolate + NADPH</text>
        <dbReference type="Rhea" id="RHEA:22812"/>
        <dbReference type="ChEBI" id="CHEBI:15636"/>
        <dbReference type="ChEBI" id="CHEBI:57455"/>
        <dbReference type="ChEBI" id="CHEBI:57783"/>
        <dbReference type="ChEBI" id="CHEBI:58349"/>
        <dbReference type="EC" id="1.5.1.5"/>
    </reaction>
</comment>
<dbReference type="InterPro" id="IPR000672">
    <property type="entry name" value="THF_DH/CycHdrlase"/>
</dbReference>
<evidence type="ECO:0000256" key="12">
    <source>
        <dbReference type="HAMAP-Rule" id="MF_01576"/>
    </source>
</evidence>
<dbReference type="SUPFAM" id="SSF51735">
    <property type="entry name" value="NAD(P)-binding Rossmann-fold domains"/>
    <property type="match status" value="1"/>
</dbReference>
<evidence type="ECO:0000256" key="10">
    <source>
        <dbReference type="ARBA" id="ARBA00023167"/>
    </source>
</evidence>